<accession>A0A0A9AEG1</accession>
<evidence type="ECO:0000313" key="1">
    <source>
        <dbReference type="EMBL" id="JAD47350.1"/>
    </source>
</evidence>
<sequence length="35" mass="4093">MFRPDQMVLYIAPFQLLKVCSTTFCSWHELSLVST</sequence>
<reference evidence="1" key="2">
    <citation type="journal article" date="2015" name="Data Brief">
        <title>Shoot transcriptome of the giant reed, Arundo donax.</title>
        <authorList>
            <person name="Barrero R.A."/>
            <person name="Guerrero F.D."/>
            <person name="Moolhuijzen P."/>
            <person name="Goolsby J.A."/>
            <person name="Tidwell J."/>
            <person name="Bellgard S.E."/>
            <person name="Bellgard M.I."/>
        </authorList>
    </citation>
    <scope>NUCLEOTIDE SEQUENCE</scope>
    <source>
        <tissue evidence="1">Shoot tissue taken approximately 20 cm above the soil surface</tissue>
    </source>
</reference>
<dbReference type="EMBL" id="GBRH01250545">
    <property type="protein sequence ID" value="JAD47350.1"/>
    <property type="molecule type" value="Transcribed_RNA"/>
</dbReference>
<organism evidence="1">
    <name type="scientific">Arundo donax</name>
    <name type="common">Giant reed</name>
    <name type="synonym">Donax arundinaceus</name>
    <dbReference type="NCBI Taxonomy" id="35708"/>
    <lineage>
        <taxon>Eukaryota</taxon>
        <taxon>Viridiplantae</taxon>
        <taxon>Streptophyta</taxon>
        <taxon>Embryophyta</taxon>
        <taxon>Tracheophyta</taxon>
        <taxon>Spermatophyta</taxon>
        <taxon>Magnoliopsida</taxon>
        <taxon>Liliopsida</taxon>
        <taxon>Poales</taxon>
        <taxon>Poaceae</taxon>
        <taxon>PACMAD clade</taxon>
        <taxon>Arundinoideae</taxon>
        <taxon>Arundineae</taxon>
        <taxon>Arundo</taxon>
    </lineage>
</organism>
<protein>
    <submittedName>
        <fullName evidence="1">Uncharacterized protein</fullName>
    </submittedName>
</protein>
<reference evidence="1" key="1">
    <citation type="submission" date="2014-09" db="EMBL/GenBank/DDBJ databases">
        <authorList>
            <person name="Magalhaes I.L.F."/>
            <person name="Oliveira U."/>
            <person name="Santos F.R."/>
            <person name="Vidigal T.H.D.A."/>
            <person name="Brescovit A.D."/>
            <person name="Santos A.J."/>
        </authorList>
    </citation>
    <scope>NUCLEOTIDE SEQUENCE</scope>
    <source>
        <tissue evidence="1">Shoot tissue taken approximately 20 cm above the soil surface</tissue>
    </source>
</reference>
<name>A0A0A9AEG1_ARUDO</name>
<proteinExistence type="predicted"/>
<dbReference type="AlphaFoldDB" id="A0A0A9AEG1"/>